<gene>
    <name evidence="2" type="ORF">ANCDUO_26585</name>
</gene>
<feature type="chain" id="PRO_5002145955" evidence="1">
    <location>
        <begin position="19"/>
        <end position="52"/>
    </location>
</feature>
<evidence type="ECO:0000256" key="1">
    <source>
        <dbReference type="SAM" id="SignalP"/>
    </source>
</evidence>
<organism evidence="2 3">
    <name type="scientific">Ancylostoma duodenale</name>
    <dbReference type="NCBI Taxonomy" id="51022"/>
    <lineage>
        <taxon>Eukaryota</taxon>
        <taxon>Metazoa</taxon>
        <taxon>Ecdysozoa</taxon>
        <taxon>Nematoda</taxon>
        <taxon>Chromadorea</taxon>
        <taxon>Rhabditida</taxon>
        <taxon>Rhabditina</taxon>
        <taxon>Rhabditomorpha</taxon>
        <taxon>Strongyloidea</taxon>
        <taxon>Ancylostomatidae</taxon>
        <taxon>Ancylostomatinae</taxon>
        <taxon>Ancylostoma</taxon>
    </lineage>
</organism>
<evidence type="ECO:0000313" key="3">
    <source>
        <dbReference type="Proteomes" id="UP000054047"/>
    </source>
</evidence>
<dbReference type="Proteomes" id="UP000054047">
    <property type="component" value="Unassembled WGS sequence"/>
</dbReference>
<protein>
    <submittedName>
        <fullName evidence="2">Uncharacterized protein</fullName>
    </submittedName>
</protein>
<evidence type="ECO:0000313" key="2">
    <source>
        <dbReference type="EMBL" id="KIH43408.1"/>
    </source>
</evidence>
<proteinExistence type="predicted"/>
<dbReference type="AlphaFoldDB" id="A0A0C2BI33"/>
<dbReference type="EMBL" id="KN786130">
    <property type="protein sequence ID" value="KIH43408.1"/>
    <property type="molecule type" value="Genomic_DNA"/>
</dbReference>
<keyword evidence="1" id="KW-0732">Signal</keyword>
<keyword evidence="3" id="KW-1185">Reference proteome</keyword>
<feature type="signal peptide" evidence="1">
    <location>
        <begin position="1"/>
        <end position="18"/>
    </location>
</feature>
<accession>A0A0C2BI33</accession>
<reference evidence="2 3" key="1">
    <citation type="submission" date="2013-12" db="EMBL/GenBank/DDBJ databases">
        <title>Draft genome of the parsitic nematode Ancylostoma duodenale.</title>
        <authorList>
            <person name="Mitreva M."/>
        </authorList>
    </citation>
    <scope>NUCLEOTIDE SEQUENCE [LARGE SCALE GENOMIC DNA]</scope>
    <source>
        <strain evidence="2 3">Zhejiang</strain>
    </source>
</reference>
<sequence length="52" mass="6130">MFSFFYFLPFFSFSAIACEQTRVFRTGYNPNMAQMASSLGFESEWACLEQRH</sequence>
<name>A0A0C2BI33_9BILA</name>